<evidence type="ECO:0000313" key="1">
    <source>
        <dbReference type="EMBL" id="KAK4883794.1"/>
    </source>
</evidence>
<reference evidence="2" key="1">
    <citation type="submission" date="2023-01" db="EMBL/GenBank/DDBJ databases">
        <title>Key to firefly adult light organ development and bioluminescence: homeobox transcription factors regulate luciferase expression and transportation to peroxisome.</title>
        <authorList>
            <person name="Fu X."/>
        </authorList>
    </citation>
    <scope>NUCLEOTIDE SEQUENCE [LARGE SCALE GENOMIC DNA]</scope>
</reference>
<name>A0AAN7PEF6_9COLE</name>
<sequence>MTVEKEKKSFIVHHILSTALNYRRNNSYNYMLKNKNGTSHSVCKIFFLTTLGFNRNNVKVVRTALLNAKKSVVPVADMRCTKEPHNKIDDEVIRQHISTFNPTISHYRRKHAPRCLYLPSDLSFTAMHKDFLNKNPNFKCLYGKYQVVAKKMNVSLANLRHEECESCEVFNLHNKSHTKNNLDENCIVCMTWGKHIKRANKSRAKYRENAARDKEVGKIVYCADLKKVIMLPRLEMFKSAIFTNRLTVYNESFVPVGKKRNSKPFAALWHEALFKRNKEELISTFYQFFISKRDVLKITLWFDNCTAQNKNWAFFSFLIYIWRIPLKKKGNKLYDFSGLLQAVKDAAHKTEVLPMELQHFYFWEDFSSQYKLTRTEPRSYLHDMVQATVHRGSYNITYKNDSDGGSFHLNFNRQDNTKMENCGHPKNKQSF</sequence>
<keyword evidence="2" id="KW-1185">Reference proteome</keyword>
<comment type="caution">
    <text evidence="1">The sequence shown here is derived from an EMBL/GenBank/DDBJ whole genome shotgun (WGS) entry which is preliminary data.</text>
</comment>
<proteinExistence type="predicted"/>
<dbReference type="Proteomes" id="UP001353858">
    <property type="component" value="Unassembled WGS sequence"/>
</dbReference>
<dbReference type="PANTHER" id="PTHR10773:SF19">
    <property type="match status" value="1"/>
</dbReference>
<protein>
    <submittedName>
        <fullName evidence="1">Uncharacterized protein</fullName>
    </submittedName>
</protein>
<dbReference type="PANTHER" id="PTHR10773">
    <property type="entry name" value="DNA-DIRECTED RNA POLYMERASES I, II, AND III SUBUNIT RPABC2"/>
    <property type="match status" value="1"/>
</dbReference>
<dbReference type="AlphaFoldDB" id="A0AAN7PEF6"/>
<dbReference type="EMBL" id="JARPUR010000001">
    <property type="protein sequence ID" value="KAK4883794.1"/>
    <property type="molecule type" value="Genomic_DNA"/>
</dbReference>
<accession>A0AAN7PEF6</accession>
<evidence type="ECO:0000313" key="2">
    <source>
        <dbReference type="Proteomes" id="UP001353858"/>
    </source>
</evidence>
<organism evidence="1 2">
    <name type="scientific">Aquatica leii</name>
    <dbReference type="NCBI Taxonomy" id="1421715"/>
    <lineage>
        <taxon>Eukaryota</taxon>
        <taxon>Metazoa</taxon>
        <taxon>Ecdysozoa</taxon>
        <taxon>Arthropoda</taxon>
        <taxon>Hexapoda</taxon>
        <taxon>Insecta</taxon>
        <taxon>Pterygota</taxon>
        <taxon>Neoptera</taxon>
        <taxon>Endopterygota</taxon>
        <taxon>Coleoptera</taxon>
        <taxon>Polyphaga</taxon>
        <taxon>Elateriformia</taxon>
        <taxon>Elateroidea</taxon>
        <taxon>Lampyridae</taxon>
        <taxon>Luciolinae</taxon>
        <taxon>Aquatica</taxon>
    </lineage>
</organism>
<gene>
    <name evidence="1" type="ORF">RN001_000065</name>
</gene>